<dbReference type="PANTHER" id="PTHR43802:SF1">
    <property type="entry name" value="IP11341P-RELATED"/>
    <property type="match status" value="1"/>
</dbReference>
<proteinExistence type="inferred from homology"/>
<dbReference type="EC" id="4.1.3.36" evidence="3"/>
<dbReference type="PANTHER" id="PTHR43802">
    <property type="entry name" value="ENOYL-COA HYDRATASE"/>
    <property type="match status" value="1"/>
</dbReference>
<comment type="similarity">
    <text evidence="1">Belongs to the enoyl-CoA hydratase/isomerase family.</text>
</comment>
<gene>
    <name evidence="3" type="primary">menB_2</name>
    <name evidence="3" type="ORF">NRB56_48080</name>
</gene>
<feature type="compositionally biased region" description="Pro residues" evidence="2">
    <location>
        <begin position="1"/>
        <end position="14"/>
    </location>
</feature>
<dbReference type="InterPro" id="IPR001753">
    <property type="entry name" value="Enoyl-CoA_hydra/iso"/>
</dbReference>
<organism evidence="3 4">
    <name type="scientific">Nocardia aurantia</name>
    <dbReference type="NCBI Taxonomy" id="2585199"/>
    <lineage>
        <taxon>Bacteria</taxon>
        <taxon>Bacillati</taxon>
        <taxon>Actinomycetota</taxon>
        <taxon>Actinomycetes</taxon>
        <taxon>Mycobacteriales</taxon>
        <taxon>Nocardiaceae</taxon>
        <taxon>Nocardia</taxon>
    </lineage>
</organism>
<dbReference type="Gene3D" id="3.90.226.10">
    <property type="entry name" value="2-enoyl-CoA Hydratase, Chain A, domain 1"/>
    <property type="match status" value="1"/>
</dbReference>
<dbReference type="SUPFAM" id="SSF52096">
    <property type="entry name" value="ClpP/crotonase"/>
    <property type="match status" value="1"/>
</dbReference>
<dbReference type="CDD" id="cd06558">
    <property type="entry name" value="crotonase-like"/>
    <property type="match status" value="1"/>
</dbReference>
<evidence type="ECO:0000313" key="4">
    <source>
        <dbReference type="Proteomes" id="UP000431401"/>
    </source>
</evidence>
<evidence type="ECO:0000313" key="3">
    <source>
        <dbReference type="EMBL" id="MQY29218.1"/>
    </source>
</evidence>
<dbReference type="InterPro" id="IPR029045">
    <property type="entry name" value="ClpP/crotonase-like_dom_sf"/>
</dbReference>
<keyword evidence="4" id="KW-1185">Reference proteome</keyword>
<dbReference type="Proteomes" id="UP000431401">
    <property type="component" value="Unassembled WGS sequence"/>
</dbReference>
<dbReference type="AlphaFoldDB" id="A0A7K0DUG2"/>
<feature type="region of interest" description="Disordered" evidence="2">
    <location>
        <begin position="1"/>
        <end position="125"/>
    </location>
</feature>
<sequence length="399" mass="41324">MSAPDPVVPGPPVTDPSRAGAPQLPGADPDRSTAAAPQLPVGAVPDRSTAAARQSPVGGVPERSTAGASQSPVGAVPERSTAAESQSPVGAVPERSTAAALETAPTALETAPRAREPAAPPGPDVLVERHGAVLLLTLNRPQRHNAVGGSMFRDLSAAFDEAGRDDGIRVVVTTGTGDAFCVGADVRDFAAVAHLPARDLLLSDLIGGDKGLPELSPDGRVLDEIGNAGRWAARMWALEKPTLAAINGAAVGGGLAVALLHDIRIAARSARLGTGFAPAGLASELGLSYLLPRVTGMSVAAELLFGGRLVGSAEARELRLVSETVDDEQLLDRALETAERIAAQPSRGLQWNKRLLRRSMDSTLAEQLRAEYVAQLALFDDPETRAALVRLTRRVTGET</sequence>
<protein>
    <submittedName>
        <fullName evidence="3">1,4-dihydroxy-2-naphthoyl-CoA synthase</fullName>
        <ecNumber evidence="3">4.1.3.36</ecNumber>
    </submittedName>
</protein>
<keyword evidence="3" id="KW-0456">Lyase</keyword>
<feature type="compositionally biased region" description="Low complexity" evidence="2">
    <location>
        <begin position="97"/>
        <end position="111"/>
    </location>
</feature>
<accession>A0A7K0DUG2</accession>
<evidence type="ECO:0000256" key="1">
    <source>
        <dbReference type="ARBA" id="ARBA00005254"/>
    </source>
</evidence>
<dbReference type="GO" id="GO:0008935">
    <property type="term" value="F:1,4-dihydroxy-2-naphthoyl-CoA synthase activity"/>
    <property type="evidence" value="ECO:0007669"/>
    <property type="project" value="UniProtKB-EC"/>
</dbReference>
<comment type="caution">
    <text evidence="3">The sequence shown here is derived from an EMBL/GenBank/DDBJ whole genome shotgun (WGS) entry which is preliminary data.</text>
</comment>
<dbReference type="Pfam" id="PF00378">
    <property type="entry name" value="ECH_1"/>
    <property type="match status" value="2"/>
</dbReference>
<evidence type="ECO:0000256" key="2">
    <source>
        <dbReference type="SAM" id="MobiDB-lite"/>
    </source>
</evidence>
<name>A0A7K0DUG2_9NOCA</name>
<reference evidence="3 4" key="1">
    <citation type="submission" date="2019-10" db="EMBL/GenBank/DDBJ databases">
        <title>Nocardia macrotermitis sp. nov. and Nocardia aurantia sp. nov., isolated from the gut of fungus growing-termite Macrotermes natalensis.</title>
        <authorList>
            <person name="Benndorf R."/>
            <person name="Schwitalla J."/>
            <person name="Martin K."/>
            <person name="De Beer W."/>
            <person name="Kaster A.-K."/>
            <person name="Vollmers J."/>
            <person name="Poulsen M."/>
            <person name="Beemelmanns C."/>
        </authorList>
    </citation>
    <scope>NUCLEOTIDE SEQUENCE [LARGE SCALE GENOMIC DNA]</scope>
    <source>
        <strain evidence="3 4">RB56</strain>
    </source>
</reference>
<dbReference type="EMBL" id="WEGI01000010">
    <property type="protein sequence ID" value="MQY29218.1"/>
    <property type="molecule type" value="Genomic_DNA"/>
</dbReference>